<feature type="compositionally biased region" description="Polar residues" evidence="1">
    <location>
        <begin position="196"/>
        <end position="205"/>
    </location>
</feature>
<evidence type="ECO:0000313" key="2">
    <source>
        <dbReference type="EMBL" id="VDK72621.1"/>
    </source>
</evidence>
<dbReference type="AlphaFoldDB" id="A0A182E8I1"/>
<feature type="region of interest" description="Disordered" evidence="1">
    <location>
        <begin position="1"/>
        <end position="23"/>
    </location>
</feature>
<feature type="region of interest" description="Disordered" evidence="1">
    <location>
        <begin position="184"/>
        <end position="205"/>
    </location>
</feature>
<protein>
    <submittedName>
        <fullName evidence="4">FLYWCH-type domain-containing protein</fullName>
    </submittedName>
</protein>
<gene>
    <name evidence="2" type="ORF">NOO_LOCUS4337</name>
</gene>
<name>A0A182E8I1_ONCOC</name>
<accession>A0A182E8I1</accession>
<dbReference type="Proteomes" id="UP000271087">
    <property type="component" value="Unassembled WGS sequence"/>
</dbReference>
<organism evidence="4">
    <name type="scientific">Onchocerca ochengi</name>
    <name type="common">Filarial nematode worm</name>
    <dbReference type="NCBI Taxonomy" id="42157"/>
    <lineage>
        <taxon>Eukaryota</taxon>
        <taxon>Metazoa</taxon>
        <taxon>Ecdysozoa</taxon>
        <taxon>Nematoda</taxon>
        <taxon>Chromadorea</taxon>
        <taxon>Rhabditida</taxon>
        <taxon>Spirurina</taxon>
        <taxon>Spiruromorpha</taxon>
        <taxon>Filarioidea</taxon>
        <taxon>Onchocercidae</taxon>
        <taxon>Onchocerca</taxon>
    </lineage>
</organism>
<evidence type="ECO:0000313" key="3">
    <source>
        <dbReference type="Proteomes" id="UP000271087"/>
    </source>
</evidence>
<reference evidence="2 3" key="2">
    <citation type="submission" date="2018-08" db="EMBL/GenBank/DDBJ databases">
        <authorList>
            <person name="Laetsch R D."/>
            <person name="Stevens L."/>
            <person name="Kumar S."/>
            <person name="Blaxter L. M."/>
        </authorList>
    </citation>
    <scope>NUCLEOTIDE SEQUENCE [LARGE SCALE GENOMIC DNA]</scope>
</reference>
<evidence type="ECO:0000313" key="4">
    <source>
        <dbReference type="WBParaSite" id="nOo.2.0.1.t04337-RA"/>
    </source>
</evidence>
<proteinExistence type="predicted"/>
<dbReference type="WBParaSite" id="nOo.2.0.1.t04337-RA">
    <property type="protein sequence ID" value="nOo.2.0.1.t04337-RA"/>
    <property type="gene ID" value="nOo.2.0.1.g04337"/>
</dbReference>
<evidence type="ECO:0000256" key="1">
    <source>
        <dbReference type="SAM" id="MobiDB-lite"/>
    </source>
</evidence>
<dbReference type="STRING" id="42157.A0A182E8I1"/>
<sequence>MPTDKSNLSYPAEGENEETKGSIAGTSSFSLDITARGRPLIIFKGYEHRQVRVDRARNLKAYRCIKKRCKGRLHSDYNDTNVRIVSEHIHEPNFDAEFKRRRRTLLRELAQKGNVSPSQIIQKARDLEMQYHVVCESTKTSYAAERRYIQRYWNRQKQQELSNRNGFLSAKHQVMDYNSQLKMKQEEDNGSIGEESVNSLSSSFRPDSVQRSEQFNQFLQLISNGITNGDSASAMNVYLNLLLQQMLSNAVGNNSSNSLQEKDDYCSSDFPNQNQLSSLSTKQRLVDAQIQTNIDEDGFHPATNDVAVCDILALELKTILAKKFWPKHYLCEDKLKLMIDAIYKLLEY</sequence>
<keyword evidence="3" id="KW-1185">Reference proteome</keyword>
<dbReference type="OrthoDB" id="10029846at2759"/>
<dbReference type="Gene3D" id="2.20.25.240">
    <property type="match status" value="1"/>
</dbReference>
<reference evidence="4" key="1">
    <citation type="submission" date="2016-06" db="UniProtKB">
        <authorList>
            <consortium name="WormBaseParasite"/>
        </authorList>
    </citation>
    <scope>IDENTIFICATION</scope>
</reference>
<dbReference type="EMBL" id="UYRW01000961">
    <property type="protein sequence ID" value="VDK72621.1"/>
    <property type="molecule type" value="Genomic_DNA"/>
</dbReference>